<name>A0A370I2Z0_9NOCA</name>
<keyword evidence="3" id="KW-1185">Reference proteome</keyword>
<comment type="caution">
    <text evidence="2">The sequence shown here is derived from an EMBL/GenBank/DDBJ whole genome shotgun (WGS) entry which is preliminary data.</text>
</comment>
<feature type="domain" description="HD/PDEase" evidence="1">
    <location>
        <begin position="25"/>
        <end position="101"/>
    </location>
</feature>
<dbReference type="InterPro" id="IPR006674">
    <property type="entry name" value="HD_domain"/>
</dbReference>
<dbReference type="PANTHER" id="PTHR35569:SF1">
    <property type="entry name" value="CYANAMIDE HYDRATASE DDI2-RELATED"/>
    <property type="match status" value="1"/>
</dbReference>
<dbReference type="SMART" id="SM00471">
    <property type="entry name" value="HDc"/>
    <property type="match status" value="1"/>
</dbReference>
<dbReference type="EMBL" id="QQBC01000007">
    <property type="protein sequence ID" value="RDI65112.1"/>
    <property type="molecule type" value="Genomic_DNA"/>
</dbReference>
<dbReference type="Gene3D" id="1.10.3210.10">
    <property type="entry name" value="Hypothetical protein af1432"/>
    <property type="match status" value="1"/>
</dbReference>
<dbReference type="RefSeq" id="WP_067998291.1">
    <property type="nucleotide sequence ID" value="NZ_QQBC01000007.1"/>
</dbReference>
<dbReference type="AlphaFoldDB" id="A0A370I2Z0"/>
<gene>
    <name evidence="2" type="ORF">DFR76_107490</name>
</gene>
<dbReference type="Proteomes" id="UP000254869">
    <property type="component" value="Unassembled WGS sequence"/>
</dbReference>
<protein>
    <submittedName>
        <fullName evidence="2">HD domain-containing protein</fullName>
    </submittedName>
</protein>
<dbReference type="InterPro" id="IPR003607">
    <property type="entry name" value="HD/PDEase_dom"/>
</dbReference>
<sequence length="199" mass="21549">MNLADLTMPDTAATRGALVVASEYCSPALLNHSVRSYVWAAALARGEGIAFDAELLYVAAVLHDIGLVAEFDSHTSPFEEAGGHVARVFGAGAGWSVARRERLLEIIVRHTWERVDVEADPEGHLLEAATSIDISGRGVKRVDAEVRAEVLARWPRLDLADEFVALFEDQARRKPGCSAARAVEAGIAGWIRRNPLAEP</sequence>
<evidence type="ECO:0000313" key="3">
    <source>
        <dbReference type="Proteomes" id="UP000254869"/>
    </source>
</evidence>
<evidence type="ECO:0000259" key="1">
    <source>
        <dbReference type="SMART" id="SM00471"/>
    </source>
</evidence>
<reference evidence="2 3" key="1">
    <citation type="submission" date="2018-07" db="EMBL/GenBank/DDBJ databases">
        <title>Genomic Encyclopedia of Type Strains, Phase IV (KMG-IV): sequencing the most valuable type-strain genomes for metagenomic binning, comparative biology and taxonomic classification.</title>
        <authorList>
            <person name="Goeker M."/>
        </authorList>
    </citation>
    <scope>NUCLEOTIDE SEQUENCE [LARGE SCALE GENOMIC DNA]</scope>
    <source>
        <strain evidence="2 3">DSM 44290</strain>
    </source>
</reference>
<dbReference type="CDD" id="cd00077">
    <property type="entry name" value="HDc"/>
    <property type="match status" value="1"/>
</dbReference>
<evidence type="ECO:0000313" key="2">
    <source>
        <dbReference type="EMBL" id="RDI65112.1"/>
    </source>
</evidence>
<dbReference type="STRING" id="1210086.GCA_001613105_03186"/>
<dbReference type="Pfam" id="PF01966">
    <property type="entry name" value="HD"/>
    <property type="match status" value="1"/>
</dbReference>
<organism evidence="2 3">
    <name type="scientific">Nocardia pseudobrasiliensis</name>
    <dbReference type="NCBI Taxonomy" id="45979"/>
    <lineage>
        <taxon>Bacteria</taxon>
        <taxon>Bacillati</taxon>
        <taxon>Actinomycetota</taxon>
        <taxon>Actinomycetes</taxon>
        <taxon>Mycobacteriales</taxon>
        <taxon>Nocardiaceae</taxon>
        <taxon>Nocardia</taxon>
    </lineage>
</organism>
<dbReference type="SUPFAM" id="SSF109604">
    <property type="entry name" value="HD-domain/PDEase-like"/>
    <property type="match status" value="1"/>
</dbReference>
<dbReference type="PANTHER" id="PTHR35569">
    <property type="entry name" value="CYANAMIDE HYDRATASE DDI2-RELATED"/>
    <property type="match status" value="1"/>
</dbReference>
<accession>A0A370I2Z0</accession>
<proteinExistence type="predicted"/>